<proteinExistence type="predicted"/>
<name>A0A7W7RLY4_9ACTN</name>
<evidence type="ECO:0000313" key="3">
    <source>
        <dbReference type="Proteomes" id="UP000523007"/>
    </source>
</evidence>
<dbReference type="AlphaFoldDB" id="A0A7W7RLY4"/>
<sequence length="128" mass="13642">MRPRHAPERGSTDLVLVLPLAMTMVMVLVQLAMWAHAQHRAQAMAEQVLAATRAADASTATGEARASEVTEDLGGRLLRGTDVSVTRTTATATVQVRAFIRGPVPGWEPPVHAELSAPVERAGVRESP</sequence>
<reference evidence="2 3" key="1">
    <citation type="submission" date="2020-08" db="EMBL/GenBank/DDBJ databases">
        <title>Sequencing the genomes of 1000 actinobacteria strains.</title>
        <authorList>
            <person name="Klenk H.-P."/>
        </authorList>
    </citation>
    <scope>NUCLEOTIDE SEQUENCE [LARGE SCALE GENOMIC DNA]</scope>
    <source>
        <strain evidence="2 3">DSM 102030</strain>
    </source>
</reference>
<keyword evidence="1" id="KW-0812">Transmembrane</keyword>
<evidence type="ECO:0008006" key="4">
    <source>
        <dbReference type="Google" id="ProtNLM"/>
    </source>
</evidence>
<accession>A0A7W7RLY4</accession>
<protein>
    <recommendedName>
        <fullName evidence="4">TadE-like protein</fullName>
    </recommendedName>
</protein>
<evidence type="ECO:0000256" key="1">
    <source>
        <dbReference type="SAM" id="Phobius"/>
    </source>
</evidence>
<feature type="transmembrane region" description="Helical" evidence="1">
    <location>
        <begin position="14"/>
        <end position="35"/>
    </location>
</feature>
<keyword evidence="1" id="KW-0472">Membrane</keyword>
<dbReference type="RefSeq" id="WP_184582430.1">
    <property type="nucleotide sequence ID" value="NZ_JACHJT010000001.1"/>
</dbReference>
<comment type="caution">
    <text evidence="2">The sequence shown here is derived from an EMBL/GenBank/DDBJ whole genome shotgun (WGS) entry which is preliminary data.</text>
</comment>
<organism evidence="2 3">
    <name type="scientific">Lipingzhangella halophila</name>
    <dbReference type="NCBI Taxonomy" id="1783352"/>
    <lineage>
        <taxon>Bacteria</taxon>
        <taxon>Bacillati</taxon>
        <taxon>Actinomycetota</taxon>
        <taxon>Actinomycetes</taxon>
        <taxon>Streptosporangiales</taxon>
        <taxon>Nocardiopsidaceae</taxon>
        <taxon>Lipingzhangella</taxon>
    </lineage>
</organism>
<evidence type="ECO:0000313" key="2">
    <source>
        <dbReference type="EMBL" id="MBB4934404.1"/>
    </source>
</evidence>
<gene>
    <name evidence="2" type="ORF">F4561_005224</name>
</gene>
<keyword evidence="3" id="KW-1185">Reference proteome</keyword>
<keyword evidence="1" id="KW-1133">Transmembrane helix</keyword>
<dbReference type="EMBL" id="JACHJT010000001">
    <property type="protein sequence ID" value="MBB4934404.1"/>
    <property type="molecule type" value="Genomic_DNA"/>
</dbReference>
<dbReference type="Proteomes" id="UP000523007">
    <property type="component" value="Unassembled WGS sequence"/>
</dbReference>